<dbReference type="Proteomes" id="UP000623842">
    <property type="component" value="Unassembled WGS sequence"/>
</dbReference>
<comment type="caution">
    <text evidence="2">The sequence shown here is derived from an EMBL/GenBank/DDBJ whole genome shotgun (WGS) entry which is preliminary data.</text>
</comment>
<evidence type="ECO:0000256" key="1">
    <source>
        <dbReference type="SAM" id="SignalP"/>
    </source>
</evidence>
<feature type="signal peptide" evidence="1">
    <location>
        <begin position="1"/>
        <end position="19"/>
    </location>
</feature>
<keyword evidence="1" id="KW-0732">Signal</keyword>
<evidence type="ECO:0008006" key="4">
    <source>
        <dbReference type="Google" id="ProtNLM"/>
    </source>
</evidence>
<organism evidence="2 3">
    <name type="scientific">Thalassotalea marina</name>
    <dbReference type="NCBI Taxonomy" id="1673741"/>
    <lineage>
        <taxon>Bacteria</taxon>
        <taxon>Pseudomonadati</taxon>
        <taxon>Pseudomonadota</taxon>
        <taxon>Gammaproteobacteria</taxon>
        <taxon>Alteromonadales</taxon>
        <taxon>Colwelliaceae</taxon>
        <taxon>Thalassotalea</taxon>
    </lineage>
</organism>
<dbReference type="RefSeq" id="WP_189773543.1">
    <property type="nucleotide sequence ID" value="NZ_BNCK01000009.1"/>
</dbReference>
<evidence type="ECO:0000313" key="2">
    <source>
        <dbReference type="EMBL" id="GHG03416.1"/>
    </source>
</evidence>
<dbReference type="EMBL" id="BNCK01000009">
    <property type="protein sequence ID" value="GHG03416.1"/>
    <property type="molecule type" value="Genomic_DNA"/>
</dbReference>
<accession>A0A919EPE6</accession>
<name>A0A919EPE6_9GAMM</name>
<evidence type="ECO:0000313" key="3">
    <source>
        <dbReference type="Proteomes" id="UP000623842"/>
    </source>
</evidence>
<feature type="chain" id="PRO_5038024221" description="DUF3718 domain-containing protein" evidence="1">
    <location>
        <begin position="20"/>
        <end position="141"/>
    </location>
</feature>
<sequence length="141" mass="15318">MKKSLVSTLLIATSFTALAHSDNADFYAADTNPETEICLAAATSGLKAAKLKAKQFGPKYTYNLEQTYCNGMSIKSFAFKANTKSKQPSTTVYATDDSYESMLCANVANNGLSQMQKHARYSLNNVQCNGKSLRSFAKENG</sequence>
<proteinExistence type="predicted"/>
<protein>
    <recommendedName>
        <fullName evidence="4">DUF3718 domain-containing protein</fullName>
    </recommendedName>
</protein>
<reference evidence="2" key="2">
    <citation type="submission" date="2020-09" db="EMBL/GenBank/DDBJ databases">
        <authorList>
            <person name="Sun Q."/>
            <person name="Kim S."/>
        </authorList>
    </citation>
    <scope>NUCLEOTIDE SEQUENCE</scope>
    <source>
        <strain evidence="2">KCTC 42731</strain>
    </source>
</reference>
<keyword evidence="3" id="KW-1185">Reference proteome</keyword>
<gene>
    <name evidence="2" type="ORF">GCM10017161_35870</name>
</gene>
<reference evidence="2" key="1">
    <citation type="journal article" date="2014" name="Int. J. Syst. Evol. Microbiol.">
        <title>Complete genome sequence of Corynebacterium casei LMG S-19264T (=DSM 44701T), isolated from a smear-ripened cheese.</title>
        <authorList>
            <consortium name="US DOE Joint Genome Institute (JGI-PGF)"/>
            <person name="Walter F."/>
            <person name="Albersmeier A."/>
            <person name="Kalinowski J."/>
            <person name="Ruckert C."/>
        </authorList>
    </citation>
    <scope>NUCLEOTIDE SEQUENCE</scope>
    <source>
        <strain evidence="2">KCTC 42731</strain>
    </source>
</reference>
<dbReference type="AlphaFoldDB" id="A0A919EPE6"/>